<dbReference type="Pfam" id="PF13837">
    <property type="entry name" value="Myb_DNA-bind_4"/>
    <property type="match status" value="1"/>
</dbReference>
<name>A0A444V3W4_ACIRT</name>
<dbReference type="InterPro" id="IPR042235">
    <property type="entry name" value="ZP-C_dom"/>
</dbReference>
<evidence type="ECO:0000256" key="1">
    <source>
        <dbReference type="ARBA" id="ARBA00022729"/>
    </source>
</evidence>
<dbReference type="PANTHER" id="PTHR14002">
    <property type="entry name" value="ENDOGLIN/TGF-BETA RECEPTOR TYPE III"/>
    <property type="match status" value="1"/>
</dbReference>
<dbReference type="PROSITE" id="PS51034">
    <property type="entry name" value="ZP_2"/>
    <property type="match status" value="1"/>
</dbReference>
<evidence type="ECO:0000313" key="6">
    <source>
        <dbReference type="Proteomes" id="UP000289886"/>
    </source>
</evidence>
<sequence>MSDNSNVNNWTDEETRLLISIWSQEQAQRTDVSDLGKKTHMFREIAAKMLENSFQRSENQCRSRIHVLKRKYLQCRANQSTGKDSRQCSYYEELDAVFASSPVTSPLQLPGIPSGLDSGVVQKTETPSDSATDEAKPVNDDMTVVCGPQFITMTVNLCTALYAGFDPTGLAVNSRQNDSQCKGLIDSTVTPPIVNEGAGTGFLSSFSNIQSVVISGYIDTRQSSSGLISYSTDLYYGFSCRYPLEYILNNTQIITSSVSVAVNGNNGTFISTLSMKLYNDSSYTYPLSVPETGIPLKTKVFVQVRASNLTASFHVLLDHCFATPDPFNMTLTERHDFFIGCSKDNQTTIIQNGDGLTSQFRFDAFRFLQHRDRKVSSIYLHCVTRLCQPSTCKELKAVRLCQRHRLQQRLSDTGLGRRVIASCDAVPCCNRAAQ</sequence>
<gene>
    <name evidence="5" type="ORF">EOD39_17263</name>
</gene>
<dbReference type="InterPro" id="IPR001507">
    <property type="entry name" value="ZP_dom"/>
</dbReference>
<dbReference type="AlphaFoldDB" id="A0A444V3W4"/>
<evidence type="ECO:0000256" key="3">
    <source>
        <dbReference type="SAM" id="MobiDB-lite"/>
    </source>
</evidence>
<dbReference type="Pfam" id="PF00100">
    <property type="entry name" value="Zona_pellucida"/>
    <property type="match status" value="1"/>
</dbReference>
<keyword evidence="2" id="KW-1015">Disulfide bond</keyword>
<keyword evidence="1" id="KW-0732">Signal</keyword>
<dbReference type="InterPro" id="IPR055355">
    <property type="entry name" value="ZP-C"/>
</dbReference>
<dbReference type="EMBL" id="SCEB01002674">
    <property type="protein sequence ID" value="RXM95100.1"/>
    <property type="molecule type" value="Genomic_DNA"/>
</dbReference>
<dbReference type="Proteomes" id="UP000289886">
    <property type="component" value="Unassembled WGS sequence"/>
</dbReference>
<dbReference type="Gene3D" id="1.10.10.60">
    <property type="entry name" value="Homeodomain-like"/>
    <property type="match status" value="1"/>
</dbReference>
<protein>
    <submittedName>
        <fullName evidence="5">Zona pellucida-like domain-containing protein 1</fullName>
    </submittedName>
</protein>
<reference evidence="5 6" key="1">
    <citation type="submission" date="2019-01" db="EMBL/GenBank/DDBJ databases">
        <title>Draft Genome and Complete Hox-Cluster Characterization of the Sterlet Sturgeon (Acipenser ruthenus).</title>
        <authorList>
            <person name="Wei Q."/>
        </authorList>
    </citation>
    <scope>NUCLEOTIDE SEQUENCE [LARGE SCALE GENOMIC DNA]</scope>
    <source>
        <strain evidence="5">WHYD16114868_AA</strain>
        <tissue evidence="5">Blood</tissue>
    </source>
</reference>
<dbReference type="InterPro" id="IPR044822">
    <property type="entry name" value="Myb_DNA-bind_4"/>
</dbReference>
<proteinExistence type="predicted"/>
<feature type="compositionally biased region" description="Polar residues" evidence="3">
    <location>
        <begin position="121"/>
        <end position="130"/>
    </location>
</feature>
<dbReference type="SMART" id="SM00241">
    <property type="entry name" value="ZP"/>
    <property type="match status" value="1"/>
</dbReference>
<feature type="domain" description="ZP" evidence="4">
    <location>
        <begin position="145"/>
        <end position="408"/>
    </location>
</feature>
<feature type="region of interest" description="Disordered" evidence="3">
    <location>
        <begin position="114"/>
        <end position="136"/>
    </location>
</feature>
<organism evidence="5 6">
    <name type="scientific">Acipenser ruthenus</name>
    <name type="common">Sterlet sturgeon</name>
    <dbReference type="NCBI Taxonomy" id="7906"/>
    <lineage>
        <taxon>Eukaryota</taxon>
        <taxon>Metazoa</taxon>
        <taxon>Chordata</taxon>
        <taxon>Craniata</taxon>
        <taxon>Vertebrata</taxon>
        <taxon>Euteleostomi</taxon>
        <taxon>Actinopterygii</taxon>
        <taxon>Chondrostei</taxon>
        <taxon>Acipenseriformes</taxon>
        <taxon>Acipenseridae</taxon>
        <taxon>Acipenser</taxon>
    </lineage>
</organism>
<evidence type="ECO:0000259" key="4">
    <source>
        <dbReference type="PROSITE" id="PS51034"/>
    </source>
</evidence>
<dbReference type="Gene3D" id="2.60.40.4100">
    <property type="entry name" value="Zona pellucida, ZP-C domain"/>
    <property type="match status" value="1"/>
</dbReference>
<evidence type="ECO:0000256" key="2">
    <source>
        <dbReference type="ARBA" id="ARBA00023157"/>
    </source>
</evidence>
<keyword evidence="6" id="KW-1185">Reference proteome</keyword>
<dbReference type="PANTHER" id="PTHR14002:SF14">
    <property type="entry name" value="SI:DKEY-103G5.3"/>
    <property type="match status" value="1"/>
</dbReference>
<accession>A0A444V3W4</accession>
<evidence type="ECO:0000313" key="5">
    <source>
        <dbReference type="EMBL" id="RXM95100.1"/>
    </source>
</evidence>
<comment type="caution">
    <text evidence="5">The sequence shown here is derived from an EMBL/GenBank/DDBJ whole genome shotgun (WGS) entry which is preliminary data.</text>
</comment>